<keyword evidence="6" id="KW-1185">Reference proteome</keyword>
<accession>A0ABN8I1M2</accession>
<sequence length="999" mass="109132">MDADYMQSRREEVLAQREKRWSMNSQRLEEIVAELMKPISDVRRSFDTDLCALLEEYLTEAGLRALEAGEQPGPSSAAHEGYAPVVPNFAELALLLQHSACLYGRKVDFLYQHVINMSDSLHNSTGDATGGAEEHQPAAGVRRRRAPATAGELRVVDFVALELDGCQTARRESEPSRPPPTLPRLYLQLEPRVPTAADAQLLDYQAEPIGLLPDFHVAWRLQNGLLVEDLCQPEGGEVASATLRAPPLEQLQAALEAAAPPDPPEPFHCSTPLPEPAATEDEALPRPLALLDLSRVLDSTPKRRDRKRKRAASIDDLLGRTVKLNISAEAQSRLLEVKEFSVAKAWIRRVVDSRKKRILSMRRKLCSPFSPPDQNGFIGWSRREAAVARLATKRADESDDDGFFEQSSLGEENGEESAHITTHPSPLSSPQAEITSVAAANAKWSAWQEQVLQRAARQEGQVVDIQATAARVLLHVQKEKERRTLEQIMQLDAAAPVTNGYGPIENGHGPVENGHGPIENGHGPTENGFGPVENGHMQYEHQNALLENGHPQQQCDGDDSMSCPRLLSIAENETDVSRLFLSTLFLANAGNIEIVQGPPLTMNSFSVRLLSTDERLYRAVTAADEQILRENKLLFTKSVYDLQIKCASYSSSWLSSLHAQLTLRGSLCIACKPLSNYLDAQYYGPISIGNPPQTFKVVFDTGSSNLWVPSKKCHFTNIACLLHNKYDSSKSRSYVKNGTNFAIHYGSGSLSGFLSQDDVTVGGITVRGQTFAEAISEPGLAFVAAKFDGILGMAFKSISVDGVTPVFDNMVAQGLVQPIFSFYLNRDPSAAQGGEIILGGSDPAHYRGNFTYVPVQPTYWRFRMDHVKLGEHTFCAKGCSAIADTGTSLIGGPVAEVEALNRALGATPIAFGQYALDCQLIPTLPKVLFSIGGGSFELDGADYVLRVSQFGKTVCLSGFMGLDVPPPNGPLWILGDVFIGKYYTEFDVANQRLGFAPAV</sequence>
<evidence type="ECO:0000256" key="1">
    <source>
        <dbReference type="ARBA" id="ARBA00007447"/>
    </source>
</evidence>
<dbReference type="PROSITE" id="PS00141">
    <property type="entry name" value="ASP_PROTEASE"/>
    <property type="match status" value="1"/>
</dbReference>
<evidence type="ECO:0000313" key="5">
    <source>
        <dbReference type="EMBL" id="CAH2046651.1"/>
    </source>
</evidence>
<evidence type="ECO:0000313" key="6">
    <source>
        <dbReference type="Proteomes" id="UP000837857"/>
    </source>
</evidence>
<keyword evidence="2" id="KW-0064">Aspartyl protease</keyword>
<dbReference type="InterPro" id="IPR001969">
    <property type="entry name" value="Aspartic_peptidase_AS"/>
</dbReference>
<protein>
    <recommendedName>
        <fullName evidence="4">Peptidase A1 domain-containing protein</fullName>
    </recommendedName>
</protein>
<dbReference type="InterPro" id="IPR021109">
    <property type="entry name" value="Peptidase_aspartic_dom_sf"/>
</dbReference>
<dbReference type="PRINTS" id="PR00792">
    <property type="entry name" value="PEPSIN"/>
</dbReference>
<feature type="non-terminal residue" evidence="5">
    <location>
        <position position="999"/>
    </location>
</feature>
<dbReference type="InterPro" id="IPR001461">
    <property type="entry name" value="Aspartic_peptidase_A1"/>
</dbReference>
<organism evidence="5 6">
    <name type="scientific">Iphiclides podalirius</name>
    <name type="common">scarce swallowtail</name>
    <dbReference type="NCBI Taxonomy" id="110791"/>
    <lineage>
        <taxon>Eukaryota</taxon>
        <taxon>Metazoa</taxon>
        <taxon>Ecdysozoa</taxon>
        <taxon>Arthropoda</taxon>
        <taxon>Hexapoda</taxon>
        <taxon>Insecta</taxon>
        <taxon>Pterygota</taxon>
        <taxon>Neoptera</taxon>
        <taxon>Endopterygota</taxon>
        <taxon>Lepidoptera</taxon>
        <taxon>Glossata</taxon>
        <taxon>Ditrysia</taxon>
        <taxon>Papilionoidea</taxon>
        <taxon>Papilionidae</taxon>
        <taxon>Papilioninae</taxon>
        <taxon>Iphiclides</taxon>
    </lineage>
</organism>
<evidence type="ECO:0000259" key="4">
    <source>
        <dbReference type="PROSITE" id="PS51767"/>
    </source>
</evidence>
<proteinExistence type="inferred from homology"/>
<dbReference type="InterPro" id="IPR033121">
    <property type="entry name" value="PEPTIDASE_A1"/>
</dbReference>
<evidence type="ECO:0000256" key="3">
    <source>
        <dbReference type="SAM" id="MobiDB-lite"/>
    </source>
</evidence>
<reference evidence="5" key="1">
    <citation type="submission" date="2022-03" db="EMBL/GenBank/DDBJ databases">
        <authorList>
            <person name="Martin H S."/>
        </authorList>
    </citation>
    <scope>NUCLEOTIDE SEQUENCE</scope>
</reference>
<dbReference type="EMBL" id="OW152829">
    <property type="protein sequence ID" value="CAH2046651.1"/>
    <property type="molecule type" value="Genomic_DNA"/>
</dbReference>
<dbReference type="Pfam" id="PF00026">
    <property type="entry name" value="Asp"/>
    <property type="match status" value="1"/>
</dbReference>
<dbReference type="Pfam" id="PF06278">
    <property type="entry name" value="CNDH2_N"/>
    <property type="match status" value="1"/>
</dbReference>
<dbReference type="InterPro" id="IPR009378">
    <property type="entry name" value="H2_N"/>
</dbReference>
<feature type="region of interest" description="Disordered" evidence="3">
    <location>
        <begin position="123"/>
        <end position="146"/>
    </location>
</feature>
<gene>
    <name evidence="5" type="ORF">IPOD504_LOCUS5430</name>
</gene>
<evidence type="ECO:0000256" key="2">
    <source>
        <dbReference type="RuleBase" id="RU000454"/>
    </source>
</evidence>
<keyword evidence="2" id="KW-0645">Protease</keyword>
<dbReference type="PROSITE" id="PS51767">
    <property type="entry name" value="PEPTIDASE_A1"/>
    <property type="match status" value="1"/>
</dbReference>
<keyword evidence="2" id="KW-0378">Hydrolase</keyword>
<feature type="region of interest" description="Disordered" evidence="3">
    <location>
        <begin position="397"/>
        <end position="431"/>
    </location>
</feature>
<dbReference type="SUPFAM" id="SSF50630">
    <property type="entry name" value="Acid proteases"/>
    <property type="match status" value="1"/>
</dbReference>
<dbReference type="Gene3D" id="2.60.40.1960">
    <property type="match status" value="1"/>
</dbReference>
<feature type="domain" description="Peptidase A1" evidence="4">
    <location>
        <begin position="682"/>
        <end position="996"/>
    </location>
</feature>
<dbReference type="PANTHER" id="PTHR47966:SF51">
    <property type="entry name" value="BETA-SITE APP-CLEAVING ENZYME, ISOFORM A-RELATED"/>
    <property type="match status" value="1"/>
</dbReference>
<name>A0ABN8I1M2_9NEOP</name>
<dbReference type="Proteomes" id="UP000837857">
    <property type="component" value="Chromosome 17"/>
</dbReference>
<dbReference type="PANTHER" id="PTHR47966">
    <property type="entry name" value="BETA-SITE APP-CLEAVING ENZYME, ISOFORM A-RELATED"/>
    <property type="match status" value="1"/>
</dbReference>
<comment type="similarity">
    <text evidence="1 2">Belongs to the peptidase A1 family.</text>
</comment>
<dbReference type="Gene3D" id="2.40.70.10">
    <property type="entry name" value="Acid Proteases"/>
    <property type="match status" value="2"/>
</dbReference>
<feature type="compositionally biased region" description="Polar residues" evidence="3">
    <location>
        <begin position="419"/>
        <end position="431"/>
    </location>
</feature>